<feature type="domain" description="Solute-binding protein family 3/N-terminal" evidence="3">
    <location>
        <begin position="30"/>
        <end position="252"/>
    </location>
</feature>
<reference evidence="4" key="1">
    <citation type="submission" date="2021-03" db="EMBL/GenBank/DDBJ databases">
        <title>Alkalibacter marinus sp. nov., isolated from tidal flat sediment.</title>
        <authorList>
            <person name="Namirimu T."/>
            <person name="Yang J.-A."/>
            <person name="Yang S.-H."/>
            <person name="Kim Y.-J."/>
            <person name="Kwon K.K."/>
        </authorList>
    </citation>
    <scope>NUCLEOTIDE SEQUENCE</scope>
    <source>
        <strain evidence="4">ES005</strain>
    </source>
</reference>
<accession>A0A974XD32</accession>
<sequence>MKKKSMALAILMVAAVLLFASCSTGGSADVLTIGVDDSYPPMEYRDENNELVGFDVAMAKALGEEMGMEVEFISTAWDGIFQGLETESYDVIISSVSITPARLETFLFSEPYLSNGQVIVVKPGDTSVTKPEDLDGKNVGVQIGTTADTAVQKYMEDMDIELIKYDEIIQTFTAMNAGYVDYIVVDYPVAIEYVAKDPDNFEISTAQLTNEPIGVCIRKDDTELKEKIDAALATLRENGTLKEISEEWLGDDYTSNIDTELRVIE</sequence>
<keyword evidence="1 2" id="KW-0732">Signal</keyword>
<dbReference type="InterPro" id="IPR001638">
    <property type="entry name" value="Solute-binding_3/MltF_N"/>
</dbReference>
<evidence type="ECO:0000313" key="4">
    <source>
        <dbReference type="EMBL" id="QSX07589.1"/>
    </source>
</evidence>
<evidence type="ECO:0000256" key="1">
    <source>
        <dbReference type="ARBA" id="ARBA00022729"/>
    </source>
</evidence>
<keyword evidence="5" id="KW-1185">Reference proteome</keyword>
<dbReference type="Gene3D" id="3.40.190.10">
    <property type="entry name" value="Periplasmic binding protein-like II"/>
    <property type="match status" value="2"/>
</dbReference>
<dbReference type="Proteomes" id="UP000663499">
    <property type="component" value="Chromosome"/>
</dbReference>
<gene>
    <name evidence="4" type="ORF">J0B03_07030</name>
</gene>
<evidence type="ECO:0000256" key="2">
    <source>
        <dbReference type="SAM" id="SignalP"/>
    </source>
</evidence>
<feature type="chain" id="PRO_5037754414" evidence="2">
    <location>
        <begin position="29"/>
        <end position="265"/>
    </location>
</feature>
<dbReference type="SUPFAM" id="SSF53850">
    <property type="entry name" value="Periplasmic binding protein-like II"/>
    <property type="match status" value="1"/>
</dbReference>
<evidence type="ECO:0000259" key="3">
    <source>
        <dbReference type="SMART" id="SM00062"/>
    </source>
</evidence>
<dbReference type="CDD" id="cd13530">
    <property type="entry name" value="PBP2_peptides_like"/>
    <property type="match status" value="1"/>
</dbReference>
<dbReference type="AlphaFoldDB" id="A0A974XD32"/>
<dbReference type="RefSeq" id="WP_207298931.1">
    <property type="nucleotide sequence ID" value="NZ_CP071444.1"/>
</dbReference>
<dbReference type="Pfam" id="PF00497">
    <property type="entry name" value="SBP_bac_3"/>
    <property type="match status" value="1"/>
</dbReference>
<dbReference type="SMART" id="SM00062">
    <property type="entry name" value="PBPb"/>
    <property type="match status" value="1"/>
</dbReference>
<feature type="signal peptide" evidence="2">
    <location>
        <begin position="1"/>
        <end position="28"/>
    </location>
</feature>
<dbReference type="KEGG" id="alka:J0B03_07030"/>
<dbReference type="PROSITE" id="PS51257">
    <property type="entry name" value="PROKAR_LIPOPROTEIN"/>
    <property type="match status" value="1"/>
</dbReference>
<dbReference type="PANTHER" id="PTHR35936:SF19">
    <property type="entry name" value="AMINO-ACID-BINDING PROTEIN YXEM-RELATED"/>
    <property type="match status" value="1"/>
</dbReference>
<organism evidence="4 5">
    <name type="scientific">Alkalibacter rhizosphaerae</name>
    <dbReference type="NCBI Taxonomy" id="2815577"/>
    <lineage>
        <taxon>Bacteria</taxon>
        <taxon>Bacillati</taxon>
        <taxon>Bacillota</taxon>
        <taxon>Clostridia</taxon>
        <taxon>Eubacteriales</taxon>
        <taxon>Eubacteriaceae</taxon>
        <taxon>Alkalibacter</taxon>
    </lineage>
</organism>
<proteinExistence type="predicted"/>
<dbReference type="PANTHER" id="PTHR35936">
    <property type="entry name" value="MEMBRANE-BOUND LYTIC MUREIN TRANSGLYCOSYLASE F"/>
    <property type="match status" value="1"/>
</dbReference>
<evidence type="ECO:0000313" key="5">
    <source>
        <dbReference type="Proteomes" id="UP000663499"/>
    </source>
</evidence>
<dbReference type="EMBL" id="CP071444">
    <property type="protein sequence ID" value="QSX07589.1"/>
    <property type="molecule type" value="Genomic_DNA"/>
</dbReference>
<name>A0A974XD32_9FIRM</name>
<protein>
    <submittedName>
        <fullName evidence="4">Amino acid ABC transporter substrate-binding protein</fullName>
    </submittedName>
</protein>